<accession>A0A7W9CD14</accession>
<dbReference type="AlphaFoldDB" id="A0A7W9CD14"/>
<evidence type="ECO:0000256" key="4">
    <source>
        <dbReference type="ARBA" id="ARBA00022989"/>
    </source>
</evidence>
<feature type="transmembrane region" description="Helical" evidence="6">
    <location>
        <begin position="253"/>
        <end position="274"/>
    </location>
</feature>
<keyword evidence="2" id="KW-1003">Cell membrane</keyword>
<feature type="transmembrane region" description="Helical" evidence="6">
    <location>
        <begin position="55"/>
        <end position="75"/>
    </location>
</feature>
<dbReference type="InterPro" id="IPR050189">
    <property type="entry name" value="MFS_Efflux_Transporters"/>
</dbReference>
<evidence type="ECO:0000256" key="5">
    <source>
        <dbReference type="ARBA" id="ARBA00023136"/>
    </source>
</evidence>
<feature type="transmembrane region" description="Helical" evidence="6">
    <location>
        <begin position="343"/>
        <end position="365"/>
    </location>
</feature>
<feature type="transmembrane region" description="Helical" evidence="6">
    <location>
        <begin position="112"/>
        <end position="135"/>
    </location>
</feature>
<organism evidence="8 9">
    <name type="scientific">Microbacterium ginsengiterrae</name>
    <dbReference type="NCBI Taxonomy" id="546115"/>
    <lineage>
        <taxon>Bacteria</taxon>
        <taxon>Bacillati</taxon>
        <taxon>Actinomycetota</taxon>
        <taxon>Actinomycetes</taxon>
        <taxon>Micrococcales</taxon>
        <taxon>Microbacteriaceae</taxon>
        <taxon>Microbacterium</taxon>
    </lineage>
</organism>
<dbReference type="Proteomes" id="UP000517712">
    <property type="component" value="Unassembled WGS sequence"/>
</dbReference>
<comment type="caution">
    <text evidence="8">The sequence shown here is derived from an EMBL/GenBank/DDBJ whole genome shotgun (WGS) entry which is preliminary data.</text>
</comment>
<evidence type="ECO:0000256" key="1">
    <source>
        <dbReference type="ARBA" id="ARBA00004651"/>
    </source>
</evidence>
<feature type="domain" description="Major facilitator superfamily (MFS) profile" evidence="7">
    <location>
        <begin position="18"/>
        <end position="394"/>
    </location>
</feature>
<feature type="transmembrane region" description="Helical" evidence="6">
    <location>
        <begin position="21"/>
        <end position="43"/>
    </location>
</feature>
<evidence type="ECO:0000256" key="3">
    <source>
        <dbReference type="ARBA" id="ARBA00022692"/>
    </source>
</evidence>
<dbReference type="PANTHER" id="PTHR43124">
    <property type="entry name" value="PURINE EFFLUX PUMP PBUE"/>
    <property type="match status" value="1"/>
</dbReference>
<keyword evidence="3 6" id="KW-0812">Transmembrane</keyword>
<feature type="transmembrane region" description="Helical" evidence="6">
    <location>
        <begin position="286"/>
        <end position="303"/>
    </location>
</feature>
<dbReference type="Gene3D" id="1.20.1250.20">
    <property type="entry name" value="MFS general substrate transporter like domains"/>
    <property type="match status" value="1"/>
</dbReference>
<keyword evidence="5 6" id="KW-0472">Membrane</keyword>
<comment type="subcellular location">
    <subcellularLocation>
        <location evidence="1">Cell membrane</location>
        <topology evidence="1">Multi-pass membrane protein</topology>
    </subcellularLocation>
</comment>
<dbReference type="PROSITE" id="PS50850">
    <property type="entry name" value="MFS"/>
    <property type="match status" value="1"/>
</dbReference>
<dbReference type="Pfam" id="PF06779">
    <property type="entry name" value="MFS_4"/>
    <property type="match status" value="1"/>
</dbReference>
<dbReference type="EMBL" id="JACHMU010000001">
    <property type="protein sequence ID" value="MBB5743345.1"/>
    <property type="molecule type" value="Genomic_DNA"/>
</dbReference>
<feature type="transmembrane region" description="Helical" evidence="6">
    <location>
        <begin position="147"/>
        <end position="168"/>
    </location>
</feature>
<reference evidence="8 9" key="1">
    <citation type="submission" date="2020-08" db="EMBL/GenBank/DDBJ databases">
        <title>Sequencing the genomes of 1000 actinobacteria strains.</title>
        <authorList>
            <person name="Klenk H.-P."/>
        </authorList>
    </citation>
    <scope>NUCLEOTIDE SEQUENCE [LARGE SCALE GENOMIC DNA]</scope>
    <source>
        <strain evidence="8 9">DSM 24823</strain>
    </source>
</reference>
<dbReference type="InterPro" id="IPR020846">
    <property type="entry name" value="MFS_dom"/>
</dbReference>
<dbReference type="RefSeq" id="WP_184283174.1">
    <property type="nucleotide sequence ID" value="NZ_BAAAPG010000001.1"/>
</dbReference>
<evidence type="ECO:0000259" key="7">
    <source>
        <dbReference type="PROSITE" id="PS50850"/>
    </source>
</evidence>
<sequence>MGGRAGGATTGILAPAKAIHLAAAGISLIAVCYGLARFAYGLFVPAFRNTFDLDATAAGAIASGSYVAYCVGVLLATAVTPRAGARVVALAAGLLATVGTSVIAMAPDVVMLAVGVIIAGSSTGVASPPLVHAIARRVSPEVRDRTQTIVNAGTGLGVMVSGPIALLAQDQWRVAWFAFAGVAAVVTLWSAIAVPAARDAAGESSPGAERTRHRRLPRGLLRLAAASATMGVASAAGWTFGQDLLTTEGGHTSPFATIAWIVLGACGLLGAAAGDMAERLGLGRSWVLLMIALGGSLAALAAASQSAIVAIAASAVFGAVYIALTGLLLVWSTRVFASDPARGVGVVFLVLALGQAGAAPLLGIASDLSGSVAAAFWIAAAVALLGALMRPARG</sequence>
<evidence type="ECO:0000313" key="9">
    <source>
        <dbReference type="Proteomes" id="UP000517712"/>
    </source>
</evidence>
<evidence type="ECO:0000313" key="8">
    <source>
        <dbReference type="EMBL" id="MBB5743345.1"/>
    </source>
</evidence>
<dbReference type="SUPFAM" id="SSF103473">
    <property type="entry name" value="MFS general substrate transporter"/>
    <property type="match status" value="1"/>
</dbReference>
<evidence type="ECO:0000256" key="2">
    <source>
        <dbReference type="ARBA" id="ARBA00022475"/>
    </source>
</evidence>
<feature type="transmembrane region" description="Helical" evidence="6">
    <location>
        <begin position="309"/>
        <end position="331"/>
    </location>
</feature>
<feature type="transmembrane region" description="Helical" evidence="6">
    <location>
        <begin position="219"/>
        <end position="241"/>
    </location>
</feature>
<feature type="transmembrane region" description="Helical" evidence="6">
    <location>
        <begin position="87"/>
        <end position="106"/>
    </location>
</feature>
<protein>
    <submittedName>
        <fullName evidence="8">Putative MFS family arabinose efflux permease</fullName>
    </submittedName>
</protein>
<name>A0A7W9CD14_9MICO</name>
<dbReference type="PANTHER" id="PTHR43124:SF3">
    <property type="entry name" value="CHLORAMPHENICOL EFFLUX PUMP RV0191"/>
    <property type="match status" value="1"/>
</dbReference>
<evidence type="ECO:0000256" key="6">
    <source>
        <dbReference type="SAM" id="Phobius"/>
    </source>
</evidence>
<keyword evidence="9" id="KW-1185">Reference proteome</keyword>
<feature type="transmembrane region" description="Helical" evidence="6">
    <location>
        <begin position="371"/>
        <end position="389"/>
    </location>
</feature>
<dbReference type="InterPro" id="IPR010645">
    <property type="entry name" value="MFS_4"/>
</dbReference>
<dbReference type="GO" id="GO:0005886">
    <property type="term" value="C:plasma membrane"/>
    <property type="evidence" value="ECO:0007669"/>
    <property type="project" value="UniProtKB-SubCell"/>
</dbReference>
<feature type="transmembrane region" description="Helical" evidence="6">
    <location>
        <begin position="174"/>
        <end position="198"/>
    </location>
</feature>
<keyword evidence="4 6" id="KW-1133">Transmembrane helix</keyword>
<dbReference type="InterPro" id="IPR036259">
    <property type="entry name" value="MFS_trans_sf"/>
</dbReference>
<proteinExistence type="predicted"/>
<dbReference type="GO" id="GO:0022857">
    <property type="term" value="F:transmembrane transporter activity"/>
    <property type="evidence" value="ECO:0007669"/>
    <property type="project" value="InterPro"/>
</dbReference>
<gene>
    <name evidence="8" type="ORF">HD600_001842</name>
</gene>